<dbReference type="EMBL" id="HBER01023418">
    <property type="protein sequence ID" value="CAD8536434.1"/>
    <property type="molecule type" value="Transcribed_RNA"/>
</dbReference>
<dbReference type="PIRSF" id="PIRSF000525">
    <property type="entry name" value="SerC"/>
    <property type="match status" value="1"/>
</dbReference>
<keyword evidence="8" id="KW-0808">Transferase</keyword>
<dbReference type="Gene3D" id="3.90.1150.10">
    <property type="entry name" value="Aspartate Aminotransferase, domain 1"/>
    <property type="match status" value="1"/>
</dbReference>
<evidence type="ECO:0000256" key="1">
    <source>
        <dbReference type="ARBA" id="ARBA00001933"/>
    </source>
</evidence>
<dbReference type="Gene3D" id="3.40.640.10">
    <property type="entry name" value="Type I PLP-dependent aspartate aminotransferase-like (Major domain)"/>
    <property type="match status" value="1"/>
</dbReference>
<dbReference type="CDD" id="cd01494">
    <property type="entry name" value="AAT_I"/>
    <property type="match status" value="1"/>
</dbReference>
<dbReference type="GO" id="GO:0005777">
    <property type="term" value="C:peroxisome"/>
    <property type="evidence" value="ECO:0007669"/>
    <property type="project" value="TreeGrafter"/>
</dbReference>
<evidence type="ECO:0000256" key="5">
    <source>
        <dbReference type="ARBA" id="ARBA00022490"/>
    </source>
</evidence>
<dbReference type="InterPro" id="IPR006271">
    <property type="entry name" value="Pser_aminoTfrase_methanosarc"/>
</dbReference>
<dbReference type="InterPro" id="IPR015424">
    <property type="entry name" value="PyrdxlP-dep_Trfase"/>
</dbReference>
<keyword evidence="5" id="KW-0963">Cytoplasm</keyword>
<keyword evidence="7" id="KW-0028">Amino-acid biosynthesis</keyword>
<comment type="cofactor">
    <cofactor evidence="1">
        <name>pyridoxal 5'-phosphate</name>
        <dbReference type="ChEBI" id="CHEBI:597326"/>
    </cofactor>
</comment>
<evidence type="ECO:0000256" key="10">
    <source>
        <dbReference type="ARBA" id="ARBA00023299"/>
    </source>
</evidence>
<protein>
    <recommendedName>
        <fullName evidence="4">phosphoserine transaminase</fullName>
        <ecNumber evidence="4">2.6.1.52</ecNumber>
    </recommendedName>
</protein>
<evidence type="ECO:0000256" key="4">
    <source>
        <dbReference type="ARBA" id="ARBA00013030"/>
    </source>
</evidence>
<dbReference type="PANTHER" id="PTHR21152:SF40">
    <property type="entry name" value="ALANINE--GLYOXYLATE AMINOTRANSFERASE"/>
    <property type="match status" value="1"/>
</dbReference>
<feature type="region of interest" description="Disordered" evidence="11">
    <location>
        <begin position="1"/>
        <end position="21"/>
    </location>
</feature>
<dbReference type="PANTHER" id="PTHR21152">
    <property type="entry name" value="AMINOTRANSFERASE CLASS V"/>
    <property type="match status" value="1"/>
</dbReference>
<dbReference type="GO" id="GO:0019265">
    <property type="term" value="P:glycine biosynthetic process, by transamination of glyoxylate"/>
    <property type="evidence" value="ECO:0007669"/>
    <property type="project" value="TreeGrafter"/>
</dbReference>
<dbReference type="GO" id="GO:0008453">
    <property type="term" value="F:alanine-glyoxylate transaminase activity"/>
    <property type="evidence" value="ECO:0007669"/>
    <property type="project" value="TreeGrafter"/>
</dbReference>
<dbReference type="InterPro" id="IPR015421">
    <property type="entry name" value="PyrdxlP-dep_Trfase_major"/>
</dbReference>
<evidence type="ECO:0000256" key="8">
    <source>
        <dbReference type="ARBA" id="ARBA00022679"/>
    </source>
</evidence>
<evidence type="ECO:0000256" key="6">
    <source>
        <dbReference type="ARBA" id="ARBA00022576"/>
    </source>
</evidence>
<accession>A0A7S0NVY4</accession>
<name>A0A7S0NVY4_9EUKA</name>
<dbReference type="InterPro" id="IPR015422">
    <property type="entry name" value="PyrdxlP-dep_Trfase_small"/>
</dbReference>
<evidence type="ECO:0000256" key="11">
    <source>
        <dbReference type="SAM" id="MobiDB-lite"/>
    </source>
</evidence>
<keyword evidence="10" id="KW-0718">Serine biosynthesis</keyword>
<proteinExistence type="inferred from homology"/>
<evidence type="ECO:0000256" key="3">
    <source>
        <dbReference type="ARBA" id="ARBA00006904"/>
    </source>
</evidence>
<gene>
    <name evidence="12" type="ORF">CLEP1334_LOCUS11714</name>
</gene>
<dbReference type="GO" id="GO:0004760">
    <property type="term" value="F:L-serine-pyruvate transaminase activity"/>
    <property type="evidence" value="ECO:0007669"/>
    <property type="project" value="TreeGrafter"/>
</dbReference>
<evidence type="ECO:0000256" key="7">
    <source>
        <dbReference type="ARBA" id="ARBA00022605"/>
    </source>
</evidence>
<reference evidence="12" key="1">
    <citation type="submission" date="2021-01" db="EMBL/GenBank/DDBJ databases">
        <authorList>
            <person name="Corre E."/>
            <person name="Pelletier E."/>
            <person name="Niang G."/>
            <person name="Scheremetjew M."/>
            <person name="Finn R."/>
            <person name="Kale V."/>
            <person name="Holt S."/>
            <person name="Cochrane G."/>
            <person name="Meng A."/>
            <person name="Brown T."/>
            <person name="Cohen L."/>
        </authorList>
    </citation>
    <scope>NUCLEOTIDE SEQUENCE</scope>
    <source>
        <strain evidence="12">RCC1130</strain>
    </source>
</reference>
<dbReference type="SUPFAM" id="SSF53383">
    <property type="entry name" value="PLP-dependent transferases"/>
    <property type="match status" value="1"/>
</dbReference>
<dbReference type="InterPro" id="IPR022278">
    <property type="entry name" value="Pser_aminoTfrase"/>
</dbReference>
<evidence type="ECO:0000313" key="12">
    <source>
        <dbReference type="EMBL" id="CAD8536434.1"/>
    </source>
</evidence>
<dbReference type="NCBIfam" id="NF002841">
    <property type="entry name" value="PRK03080.1-2"/>
    <property type="match status" value="1"/>
</dbReference>
<dbReference type="GO" id="GO:0006564">
    <property type="term" value="P:L-serine biosynthetic process"/>
    <property type="evidence" value="ECO:0007669"/>
    <property type="project" value="UniProtKB-KW"/>
</dbReference>
<comment type="similarity">
    <text evidence="3">Belongs to the class-V pyridoxal-phosphate-dependent aminotransferase family. SerC subfamily.</text>
</comment>
<keyword evidence="6" id="KW-0032">Aminotransferase</keyword>
<comment type="pathway">
    <text evidence="2">Amino-acid biosynthesis; L-serine biosynthesis; L-serine from 3-phospho-D-glycerate: step 2/3.</text>
</comment>
<keyword evidence="9" id="KW-0663">Pyridoxal phosphate</keyword>
<dbReference type="NCBIfam" id="TIGR01365">
    <property type="entry name" value="serC_2"/>
    <property type="match status" value="1"/>
</dbReference>
<organism evidence="12">
    <name type="scientific">Calcidiscus leptoporus</name>
    <dbReference type="NCBI Taxonomy" id="127549"/>
    <lineage>
        <taxon>Eukaryota</taxon>
        <taxon>Haptista</taxon>
        <taxon>Haptophyta</taxon>
        <taxon>Prymnesiophyceae</taxon>
        <taxon>Coccolithales</taxon>
        <taxon>Calcidiscaceae</taxon>
        <taxon>Calcidiscus</taxon>
    </lineage>
</organism>
<evidence type="ECO:0000256" key="2">
    <source>
        <dbReference type="ARBA" id="ARBA00005099"/>
    </source>
</evidence>
<dbReference type="GO" id="GO:0004648">
    <property type="term" value="F:O-phospho-L-serine:2-oxoglutarate aminotransferase activity"/>
    <property type="evidence" value="ECO:0007669"/>
    <property type="project" value="UniProtKB-EC"/>
</dbReference>
<sequence>MEKVEEPAQRPGNPNFGSGPCAKRPGWDFSALAEAPLGRSHRSALGKAKLQAALENTHSLLGLPENYLVGIVPASDTGAVEMVMWSMLGERPVDICYWESFGKTWYEDAVKELKLEGVTQICAEFGVLPDLSKADPAHDIVFTYNGTTSGVRVPNLDWISSERTGLTICDATSAIFGMDMLPWEKLDVITYSWQKVLGGEGGHGMLILSPRAVSRLESYKPPRALPKIFRLTKGGKINGAIFKGEVINTPSMMCVEDYLDALSWARQLGGMPALLAKSAANFKVLADYVEKTPWLEFLCTVPEHRSNTSVCFVMKQPNGDGMAKESVDKFRKLLEQKGVCYDIGAYRDAPPGLRIWCGATVEAGDLQVLTGWFDWAYAQVAEA</sequence>
<dbReference type="UniPathway" id="UPA00135">
    <property type="reaction ID" value="UER00197"/>
</dbReference>
<dbReference type="AlphaFoldDB" id="A0A7S0NVY4"/>
<evidence type="ECO:0000256" key="9">
    <source>
        <dbReference type="ARBA" id="ARBA00022898"/>
    </source>
</evidence>
<dbReference type="EC" id="2.6.1.52" evidence="4"/>